<dbReference type="Proteomes" id="UP001153069">
    <property type="component" value="Unassembled WGS sequence"/>
</dbReference>
<feature type="chain" id="PRO_5040372173" evidence="1">
    <location>
        <begin position="22"/>
        <end position="206"/>
    </location>
</feature>
<accession>A0A9N8D604</accession>
<dbReference type="AlphaFoldDB" id="A0A9N8D604"/>
<dbReference type="EMBL" id="CAICTM010000013">
    <property type="protein sequence ID" value="CAB9497047.1"/>
    <property type="molecule type" value="Genomic_DNA"/>
</dbReference>
<evidence type="ECO:0000313" key="3">
    <source>
        <dbReference type="Proteomes" id="UP001153069"/>
    </source>
</evidence>
<keyword evidence="1" id="KW-0732">Signal</keyword>
<dbReference type="OrthoDB" id="10533513at2759"/>
<organism evidence="2 3">
    <name type="scientific">Seminavis robusta</name>
    <dbReference type="NCBI Taxonomy" id="568900"/>
    <lineage>
        <taxon>Eukaryota</taxon>
        <taxon>Sar</taxon>
        <taxon>Stramenopiles</taxon>
        <taxon>Ochrophyta</taxon>
        <taxon>Bacillariophyta</taxon>
        <taxon>Bacillariophyceae</taxon>
        <taxon>Bacillariophycidae</taxon>
        <taxon>Naviculales</taxon>
        <taxon>Naviculaceae</taxon>
        <taxon>Seminavis</taxon>
    </lineage>
</organism>
<comment type="caution">
    <text evidence="2">The sequence shown here is derived from an EMBL/GenBank/DDBJ whole genome shotgun (WGS) entry which is preliminary data.</text>
</comment>
<protein>
    <submittedName>
        <fullName evidence="2">Uncharacterized protein</fullName>
    </submittedName>
</protein>
<reference evidence="2" key="1">
    <citation type="submission" date="2020-06" db="EMBL/GenBank/DDBJ databases">
        <authorList>
            <consortium name="Plant Systems Biology data submission"/>
        </authorList>
    </citation>
    <scope>NUCLEOTIDE SEQUENCE</scope>
    <source>
        <strain evidence="2">D6</strain>
    </source>
</reference>
<evidence type="ECO:0000256" key="1">
    <source>
        <dbReference type="SAM" id="SignalP"/>
    </source>
</evidence>
<proteinExistence type="predicted"/>
<gene>
    <name evidence="2" type="ORF">SEMRO_13_G010020.1</name>
</gene>
<sequence>MTDLLKSVLFLNIIVLDGTQGVKKAVKEKIDKTNMPQPIKDAAKKIGAKAASKLATPTTIATKMSQEMPKKMPLEMAEKGMTVTAEAVFQEGPYVVIQLQVQKLNSVLMAEVKALEDKETDWTWLIRLLTWFLSLLGATHQKTLEEEYLPRIVQAKMEPMMNEMLKVRLEEEMKMEATTQVLGEEKQARYFFQKLKEIRKDAKKGK</sequence>
<keyword evidence="3" id="KW-1185">Reference proteome</keyword>
<name>A0A9N8D604_9STRA</name>
<feature type="signal peptide" evidence="1">
    <location>
        <begin position="1"/>
        <end position="21"/>
    </location>
</feature>
<evidence type="ECO:0000313" key="2">
    <source>
        <dbReference type="EMBL" id="CAB9497047.1"/>
    </source>
</evidence>